<protein>
    <submittedName>
        <fullName evidence="5">GntR family histidine utilization transcriptional repressor</fullName>
    </submittedName>
</protein>
<evidence type="ECO:0000313" key="6">
    <source>
        <dbReference type="Proteomes" id="UP000581135"/>
    </source>
</evidence>
<name>A0A839SX75_9PROT</name>
<dbReference type="SUPFAM" id="SSF64288">
    <property type="entry name" value="Chorismate lyase-like"/>
    <property type="match status" value="1"/>
</dbReference>
<dbReference type="InterPro" id="IPR000524">
    <property type="entry name" value="Tscrpt_reg_HTH_GntR"/>
</dbReference>
<dbReference type="InterPro" id="IPR050679">
    <property type="entry name" value="Bact_HTH_transcr_reg"/>
</dbReference>
<keyword evidence="3" id="KW-0804">Transcription</keyword>
<evidence type="ECO:0000256" key="1">
    <source>
        <dbReference type="ARBA" id="ARBA00023015"/>
    </source>
</evidence>
<dbReference type="PRINTS" id="PR00035">
    <property type="entry name" value="HTHGNTR"/>
</dbReference>
<dbReference type="GO" id="GO:0003700">
    <property type="term" value="F:DNA-binding transcription factor activity"/>
    <property type="evidence" value="ECO:0007669"/>
    <property type="project" value="InterPro"/>
</dbReference>
<dbReference type="SMART" id="SM00866">
    <property type="entry name" value="UTRA"/>
    <property type="match status" value="1"/>
</dbReference>
<keyword evidence="6" id="KW-1185">Reference proteome</keyword>
<dbReference type="GO" id="GO:0003677">
    <property type="term" value="F:DNA binding"/>
    <property type="evidence" value="ECO:0007669"/>
    <property type="project" value="UniProtKB-KW"/>
</dbReference>
<evidence type="ECO:0000256" key="3">
    <source>
        <dbReference type="ARBA" id="ARBA00023163"/>
    </source>
</evidence>
<comment type="caution">
    <text evidence="5">The sequence shown here is derived from an EMBL/GenBank/DDBJ whole genome shotgun (WGS) entry which is preliminary data.</text>
</comment>
<dbReference type="RefSeq" id="WP_183416964.1">
    <property type="nucleotide sequence ID" value="NZ_JACHXA010000007.1"/>
</dbReference>
<feature type="domain" description="HTH gntR-type" evidence="4">
    <location>
        <begin position="3"/>
        <end position="71"/>
    </location>
</feature>
<dbReference type="PANTHER" id="PTHR44846:SF16">
    <property type="entry name" value="TRANSCRIPTIONAL REGULATOR PHNF-RELATED"/>
    <property type="match status" value="1"/>
</dbReference>
<keyword evidence="1" id="KW-0805">Transcription regulation</keyword>
<dbReference type="Pfam" id="PF00392">
    <property type="entry name" value="GntR"/>
    <property type="match status" value="1"/>
</dbReference>
<dbReference type="Pfam" id="PF07702">
    <property type="entry name" value="UTRA"/>
    <property type="match status" value="1"/>
</dbReference>
<dbReference type="SMART" id="SM00345">
    <property type="entry name" value="HTH_GNTR"/>
    <property type="match status" value="1"/>
</dbReference>
<evidence type="ECO:0000259" key="4">
    <source>
        <dbReference type="PROSITE" id="PS50949"/>
    </source>
</evidence>
<dbReference type="PANTHER" id="PTHR44846">
    <property type="entry name" value="MANNOSYL-D-GLYCERATE TRANSPORT/METABOLISM SYSTEM REPRESSOR MNGR-RELATED"/>
    <property type="match status" value="1"/>
</dbReference>
<proteinExistence type="predicted"/>
<dbReference type="InterPro" id="IPR036390">
    <property type="entry name" value="WH_DNA-bd_sf"/>
</dbReference>
<reference evidence="5 6" key="1">
    <citation type="submission" date="2020-08" db="EMBL/GenBank/DDBJ databases">
        <title>Genomic Encyclopedia of Type Strains, Phase III (KMG-III): the genomes of soil and plant-associated and newly described type strains.</title>
        <authorList>
            <person name="Whitman W."/>
        </authorList>
    </citation>
    <scope>NUCLEOTIDE SEQUENCE [LARGE SCALE GENOMIC DNA]</scope>
    <source>
        <strain evidence="5 6">CECT 8803</strain>
    </source>
</reference>
<gene>
    <name evidence="5" type="ORF">FHR98_002441</name>
</gene>
<dbReference type="Gene3D" id="3.40.1410.10">
    <property type="entry name" value="Chorismate lyase-like"/>
    <property type="match status" value="1"/>
</dbReference>
<dbReference type="PROSITE" id="PS50949">
    <property type="entry name" value="HTH_GNTR"/>
    <property type="match status" value="1"/>
</dbReference>
<sequence>MTAGTYREIKADILRRITQGEWKPGSLVPNESDLAEHYGAARATVNRAMRELAEDGLIERKRKAGTRVRLSPLRQAKFDIPIVRQQIEEQGSTYRYALVQSEVVAAADWLRARMRLDPKAKVRHLVCLHFADGNPYQVEDRWINLSALPQARTVDFSKVGPNEWLVATIPFSDVEISFSATAADTALADNLGCAIGDPLMQVERSTWWRESAVTYVRLVHQRGYRMTTRY</sequence>
<dbReference type="InterPro" id="IPR036388">
    <property type="entry name" value="WH-like_DNA-bd_sf"/>
</dbReference>
<accession>A0A839SX75</accession>
<dbReference type="EMBL" id="JACHXA010000007">
    <property type="protein sequence ID" value="MBB3066136.1"/>
    <property type="molecule type" value="Genomic_DNA"/>
</dbReference>
<dbReference type="Proteomes" id="UP000581135">
    <property type="component" value="Unassembled WGS sequence"/>
</dbReference>
<dbReference type="SUPFAM" id="SSF46785">
    <property type="entry name" value="Winged helix' DNA-binding domain"/>
    <property type="match status" value="1"/>
</dbReference>
<evidence type="ECO:0000313" key="5">
    <source>
        <dbReference type="EMBL" id="MBB3066136.1"/>
    </source>
</evidence>
<organism evidence="5 6">
    <name type="scientific">Limibacillus halophilus</name>
    <dbReference type="NCBI Taxonomy" id="1579333"/>
    <lineage>
        <taxon>Bacteria</taxon>
        <taxon>Pseudomonadati</taxon>
        <taxon>Pseudomonadota</taxon>
        <taxon>Alphaproteobacteria</taxon>
        <taxon>Rhodospirillales</taxon>
        <taxon>Rhodovibrionaceae</taxon>
        <taxon>Limibacillus</taxon>
    </lineage>
</organism>
<dbReference type="InterPro" id="IPR011663">
    <property type="entry name" value="UTRA"/>
</dbReference>
<dbReference type="AlphaFoldDB" id="A0A839SX75"/>
<dbReference type="InterPro" id="IPR028978">
    <property type="entry name" value="Chorismate_lyase_/UTRA_dom_sf"/>
</dbReference>
<dbReference type="CDD" id="cd07377">
    <property type="entry name" value="WHTH_GntR"/>
    <property type="match status" value="1"/>
</dbReference>
<keyword evidence="2" id="KW-0238">DNA-binding</keyword>
<evidence type="ECO:0000256" key="2">
    <source>
        <dbReference type="ARBA" id="ARBA00023125"/>
    </source>
</evidence>
<dbReference type="Gene3D" id="1.10.10.10">
    <property type="entry name" value="Winged helix-like DNA-binding domain superfamily/Winged helix DNA-binding domain"/>
    <property type="match status" value="1"/>
</dbReference>